<evidence type="ECO:0000256" key="5">
    <source>
        <dbReference type="ARBA" id="ARBA00023288"/>
    </source>
</evidence>
<dbReference type="HAMAP" id="MF_01186">
    <property type="entry name" value="LPS_assembly_LptE"/>
    <property type="match status" value="1"/>
</dbReference>
<protein>
    <recommendedName>
        <fullName evidence="6">LPS-assembly lipoprotein LptE</fullName>
    </recommendedName>
</protein>
<dbReference type="Gene3D" id="3.30.160.150">
    <property type="entry name" value="Lipoprotein like domain"/>
    <property type="match status" value="1"/>
</dbReference>
<proteinExistence type="inferred from homology"/>
<sequence length="203" mass="22651">MMKRNLLIIGLAGLLSACGFQLRGTGDVQFALKELDVSARNAYGQTVQELREVLENNDVNVHPGAPYKLVLVRESENRRTASFSGGARSAEYELTLTLDYEIRGTRNLLLSNSQVEVQNYYMQDDNNLTGSDQEALQLRNELRRELIQQLSLRLQQITPAQLDQLQQAAEARAKAEAEALEAARNARESQVAPQQSPIELPAQ</sequence>
<evidence type="ECO:0000313" key="9">
    <source>
        <dbReference type="Proteomes" id="UP001609932"/>
    </source>
</evidence>
<evidence type="ECO:0000256" key="2">
    <source>
        <dbReference type="ARBA" id="ARBA00023136"/>
    </source>
</evidence>
<keyword evidence="9" id="KW-1185">Reference proteome</keyword>
<comment type="subunit">
    <text evidence="6">Component of the lipopolysaccharide transport and assembly complex. Interacts with LptD.</text>
</comment>
<evidence type="ECO:0000256" key="4">
    <source>
        <dbReference type="ARBA" id="ARBA00023237"/>
    </source>
</evidence>
<dbReference type="Proteomes" id="UP001609932">
    <property type="component" value="Unassembled WGS sequence"/>
</dbReference>
<evidence type="ECO:0000256" key="3">
    <source>
        <dbReference type="ARBA" id="ARBA00023139"/>
    </source>
</evidence>
<dbReference type="EMBL" id="JBHEGD010000002">
    <property type="protein sequence ID" value="MFH6600592.1"/>
    <property type="molecule type" value="Genomic_DNA"/>
</dbReference>
<dbReference type="PANTHER" id="PTHR38098">
    <property type="entry name" value="LPS-ASSEMBLY LIPOPROTEIN LPTE"/>
    <property type="match status" value="1"/>
</dbReference>
<keyword evidence="2 6" id="KW-0472">Membrane</keyword>
<comment type="function">
    <text evidence="6">Together with LptD, is involved in the assembly of lipopolysaccharide (LPS) at the surface of the outer membrane. Required for the proper assembly of LptD. Binds LPS and may serve as the LPS recognition site at the outer membrane.</text>
</comment>
<evidence type="ECO:0000256" key="1">
    <source>
        <dbReference type="ARBA" id="ARBA00022729"/>
    </source>
</evidence>
<comment type="caution">
    <text evidence="8">The sequence shown here is derived from an EMBL/GenBank/DDBJ whole genome shotgun (WGS) entry which is preliminary data.</text>
</comment>
<dbReference type="PROSITE" id="PS51257">
    <property type="entry name" value="PROKAR_LIPOPROTEIN"/>
    <property type="match status" value="1"/>
</dbReference>
<dbReference type="PANTHER" id="PTHR38098:SF1">
    <property type="entry name" value="LPS-ASSEMBLY LIPOPROTEIN LPTE"/>
    <property type="match status" value="1"/>
</dbReference>
<keyword evidence="5 6" id="KW-0449">Lipoprotein</keyword>
<evidence type="ECO:0000256" key="7">
    <source>
        <dbReference type="SAM" id="MobiDB-lite"/>
    </source>
</evidence>
<gene>
    <name evidence="6 8" type="primary">lptE</name>
    <name evidence="8" type="ORF">ACEVAQ_17970</name>
</gene>
<feature type="region of interest" description="Disordered" evidence="7">
    <location>
        <begin position="179"/>
        <end position="203"/>
    </location>
</feature>
<comment type="subcellular location">
    <subcellularLocation>
        <location evidence="6">Cell outer membrane</location>
        <topology evidence="6">Lipid-anchor</topology>
    </subcellularLocation>
</comment>
<dbReference type="RefSeq" id="WP_395273489.1">
    <property type="nucleotide sequence ID" value="NZ_JBHEGD010000002.1"/>
</dbReference>
<evidence type="ECO:0000256" key="6">
    <source>
        <dbReference type="HAMAP-Rule" id="MF_01186"/>
    </source>
</evidence>
<accession>A0ABW7MG78</accession>
<comment type="similarity">
    <text evidence="6">Belongs to the LptE lipoprotein family.</text>
</comment>
<keyword evidence="4 6" id="KW-0998">Cell outer membrane</keyword>
<evidence type="ECO:0000313" key="8">
    <source>
        <dbReference type="EMBL" id="MFH6600592.1"/>
    </source>
</evidence>
<dbReference type="Pfam" id="PF04390">
    <property type="entry name" value="LptE"/>
    <property type="match status" value="1"/>
</dbReference>
<keyword evidence="1 6" id="KW-0732">Signal</keyword>
<name>A0ABW7MG78_9GAMM</name>
<reference evidence="8 9" key="1">
    <citation type="submission" date="2024-09" db="EMBL/GenBank/DDBJ databases">
        <title>Elucidation of the Bokeelamides from Bacteria Associated with Moon Snail Egg Collars.</title>
        <authorList>
            <person name="Campbell R."/>
            <person name="Piedl K."/>
            <person name="Mevers E."/>
        </authorList>
    </citation>
    <scope>NUCLEOTIDE SEQUENCE [LARGE SCALE GENOMIC DNA]</scope>
    <source>
        <strain evidence="8 9">EM133</strain>
    </source>
</reference>
<dbReference type="InterPro" id="IPR007485">
    <property type="entry name" value="LPS_assembly_LptE"/>
</dbReference>
<keyword evidence="3 6" id="KW-0564">Palmitate</keyword>
<organism evidence="8 9">
    <name type="scientific">Ectopseudomonas khazarica</name>
    <dbReference type="NCBI Taxonomy" id="2502979"/>
    <lineage>
        <taxon>Bacteria</taxon>
        <taxon>Pseudomonadati</taxon>
        <taxon>Pseudomonadota</taxon>
        <taxon>Gammaproteobacteria</taxon>
        <taxon>Pseudomonadales</taxon>
        <taxon>Pseudomonadaceae</taxon>
        <taxon>Ectopseudomonas</taxon>
    </lineage>
</organism>